<evidence type="ECO:0000313" key="4">
    <source>
        <dbReference type="EMBL" id="VFT82760.1"/>
    </source>
</evidence>
<sequence length="158" mass="18031">MKKIEPMTLLHTPELVCLICAYQKGIFKDMLPLQCLPHTHYEILDNDTVETLRQATVVLEPWLAAYGTARLPQLCACLPHMQDTVSLYCVYAHDMIVLDYLASEYPTLLVHSDVLLFAAKHGSLATLQYLATHGFSFSEDDIFYVLRFAYEFGHFDIV</sequence>
<dbReference type="EMBL" id="CAADRA010005939">
    <property type="protein sequence ID" value="VFT93437.1"/>
    <property type="molecule type" value="Genomic_DNA"/>
</dbReference>
<reference evidence="4 7" key="1">
    <citation type="submission" date="2019-03" db="EMBL/GenBank/DDBJ databases">
        <authorList>
            <person name="Gaulin E."/>
            <person name="Dumas B."/>
        </authorList>
    </citation>
    <scope>NUCLEOTIDE SEQUENCE [LARGE SCALE GENOMIC DNA]</scope>
    <source>
        <strain evidence="4">CBS 568.67</strain>
    </source>
</reference>
<evidence type="ECO:0000313" key="3">
    <source>
        <dbReference type="EMBL" id="KAF0709856.1"/>
    </source>
</evidence>
<evidence type="ECO:0000313" key="5">
    <source>
        <dbReference type="EMBL" id="VFT83284.1"/>
    </source>
</evidence>
<dbReference type="EMBL" id="VJMH01002479">
    <property type="protein sequence ID" value="KAF0708618.1"/>
    <property type="molecule type" value="Genomic_DNA"/>
</dbReference>
<dbReference type="AlphaFoldDB" id="A0A485KDA3"/>
<accession>A0A485KDA3</accession>
<dbReference type="Proteomes" id="UP000332933">
    <property type="component" value="Unassembled WGS sequence"/>
</dbReference>
<proteinExistence type="predicted"/>
<protein>
    <submittedName>
        <fullName evidence="6">Aste57867_16666 protein</fullName>
    </submittedName>
    <submittedName>
        <fullName evidence="4">Aste57867_5729 protein</fullName>
    </submittedName>
    <submittedName>
        <fullName evidence="5">Aste57867_6286 protein</fullName>
    </submittedName>
</protein>
<evidence type="ECO:0000313" key="7">
    <source>
        <dbReference type="Proteomes" id="UP000332933"/>
    </source>
</evidence>
<gene>
    <name evidence="4" type="primary">Aste57867_5729</name>
    <name evidence="6" type="synonym">Aste57867_16666</name>
    <name evidence="5" type="synonym">Aste57867_6286</name>
    <name evidence="3" type="ORF">As57867_005716</name>
    <name evidence="2" type="ORF">As57867_006272</name>
    <name evidence="1" type="ORF">As57867_016609</name>
    <name evidence="6" type="ORF">ASTE57867_16666</name>
    <name evidence="4" type="ORF">ASTE57867_5729</name>
    <name evidence="5" type="ORF">ASTE57867_6286</name>
</gene>
<evidence type="ECO:0000313" key="6">
    <source>
        <dbReference type="EMBL" id="VFT93437.1"/>
    </source>
</evidence>
<dbReference type="EMBL" id="VJMH01005918">
    <property type="protein sequence ID" value="KAF0692234.1"/>
    <property type="molecule type" value="Genomic_DNA"/>
</dbReference>
<evidence type="ECO:0000313" key="2">
    <source>
        <dbReference type="EMBL" id="KAF0708618.1"/>
    </source>
</evidence>
<evidence type="ECO:0000313" key="1">
    <source>
        <dbReference type="EMBL" id="KAF0692234.1"/>
    </source>
</evidence>
<dbReference type="OrthoDB" id="80764at2759"/>
<organism evidence="4 7">
    <name type="scientific">Aphanomyces stellatus</name>
    <dbReference type="NCBI Taxonomy" id="120398"/>
    <lineage>
        <taxon>Eukaryota</taxon>
        <taxon>Sar</taxon>
        <taxon>Stramenopiles</taxon>
        <taxon>Oomycota</taxon>
        <taxon>Saprolegniomycetes</taxon>
        <taxon>Saprolegniales</taxon>
        <taxon>Verrucalvaceae</taxon>
        <taxon>Aphanomyces</taxon>
    </lineage>
</organism>
<name>A0A485KDA3_9STRA</name>
<reference evidence="1" key="2">
    <citation type="submission" date="2019-06" db="EMBL/GenBank/DDBJ databases">
        <title>Genomics analysis of Aphanomyces spp. identifies a new class of oomycete effector associated with host adaptation.</title>
        <authorList>
            <person name="Gaulin E."/>
        </authorList>
    </citation>
    <scope>NUCLEOTIDE SEQUENCE</scope>
    <source>
        <strain evidence="1">CBS 578.67</strain>
    </source>
</reference>
<dbReference type="EMBL" id="CAADRA010002481">
    <property type="protein sequence ID" value="VFT83284.1"/>
    <property type="molecule type" value="Genomic_DNA"/>
</dbReference>
<dbReference type="EMBL" id="VJMH01002165">
    <property type="protein sequence ID" value="KAF0709856.1"/>
    <property type="molecule type" value="Genomic_DNA"/>
</dbReference>
<keyword evidence="7" id="KW-1185">Reference proteome</keyword>
<dbReference type="EMBL" id="CAADRA010002167">
    <property type="protein sequence ID" value="VFT82760.1"/>
    <property type="molecule type" value="Genomic_DNA"/>
</dbReference>